<accession>A0A5C7A6N1</accession>
<keyword evidence="3" id="KW-1185">Reference proteome</keyword>
<dbReference type="PROSITE" id="PS51257">
    <property type="entry name" value="PROKAR_LIPOPROTEIN"/>
    <property type="match status" value="1"/>
</dbReference>
<feature type="region of interest" description="Disordered" evidence="1">
    <location>
        <begin position="20"/>
        <end position="80"/>
    </location>
</feature>
<sequence>MKKTALYVLIGIGLLGCGSDDSRPGVMPGLPPGGTVQPTPPNQGGSTPNQPPTDSSTPPPGPGNTNEGSTSESLAGIYTGTTGRNQTVKGIIDQDNNIWFVYGDNADLDINTGFINANLKAVNSEINGEGRDYASIDDSADKVTIKGSYQNKVMLSGTLIPEGSKISDSYSLSYNNQLSSPQQSLARIANKTFNGNVYISKGGVDSARITVNSDGSFSGSSVEGCKVSGDLSFPQKNTKSAMYFVSTVRLGNAPCYPANQIFKGVGHLDATNELIVVGIDDNKRRGLIFGGQGS</sequence>
<gene>
    <name evidence="2" type="ORF">ES754_05370</name>
</gene>
<dbReference type="EMBL" id="VORZ01000001">
    <property type="protein sequence ID" value="TXD98350.1"/>
    <property type="molecule type" value="Genomic_DNA"/>
</dbReference>
<name>A0A5C7A6N1_9GAMM</name>
<evidence type="ECO:0000313" key="2">
    <source>
        <dbReference type="EMBL" id="TXD98350.1"/>
    </source>
</evidence>
<evidence type="ECO:0000256" key="1">
    <source>
        <dbReference type="SAM" id="MobiDB-lite"/>
    </source>
</evidence>
<evidence type="ECO:0000313" key="3">
    <source>
        <dbReference type="Proteomes" id="UP000321903"/>
    </source>
</evidence>
<dbReference type="AlphaFoldDB" id="A0A5C7A6N1"/>
<protein>
    <submittedName>
        <fullName evidence="2">Uncharacterized protein</fullName>
    </submittedName>
</protein>
<dbReference type="Proteomes" id="UP000321903">
    <property type="component" value="Unassembled WGS sequence"/>
</dbReference>
<dbReference type="RefSeq" id="WP_147222730.1">
    <property type="nucleotide sequence ID" value="NZ_CAJGYY010000001.1"/>
</dbReference>
<organism evidence="2 3">
    <name type="scientific">Psychrobacter frigidicola</name>
    <dbReference type="NCBI Taxonomy" id="45611"/>
    <lineage>
        <taxon>Bacteria</taxon>
        <taxon>Pseudomonadati</taxon>
        <taxon>Pseudomonadota</taxon>
        <taxon>Gammaproteobacteria</taxon>
        <taxon>Moraxellales</taxon>
        <taxon>Moraxellaceae</taxon>
        <taxon>Psychrobacter</taxon>
    </lineage>
</organism>
<comment type="caution">
    <text evidence="2">The sequence shown here is derived from an EMBL/GenBank/DDBJ whole genome shotgun (WGS) entry which is preliminary data.</text>
</comment>
<proteinExistence type="predicted"/>
<feature type="compositionally biased region" description="Low complexity" evidence="1">
    <location>
        <begin position="46"/>
        <end position="56"/>
    </location>
</feature>
<reference evidence="2 3" key="1">
    <citation type="submission" date="2019-08" db="EMBL/GenBank/DDBJ databases">
        <title>Genome sequence of Psychrobacter frigidicola ACAM304 (type strain).</title>
        <authorList>
            <person name="Bowman J.P."/>
        </authorList>
    </citation>
    <scope>NUCLEOTIDE SEQUENCE [LARGE SCALE GENOMIC DNA]</scope>
    <source>
        <strain evidence="2 3">ACAM 304</strain>
    </source>
</reference>